<organism evidence="2 3">
    <name type="scientific">Mycena rosella</name>
    <name type="common">Pink bonnet</name>
    <name type="synonym">Agaricus rosellus</name>
    <dbReference type="NCBI Taxonomy" id="1033263"/>
    <lineage>
        <taxon>Eukaryota</taxon>
        <taxon>Fungi</taxon>
        <taxon>Dikarya</taxon>
        <taxon>Basidiomycota</taxon>
        <taxon>Agaricomycotina</taxon>
        <taxon>Agaricomycetes</taxon>
        <taxon>Agaricomycetidae</taxon>
        <taxon>Agaricales</taxon>
        <taxon>Marasmiineae</taxon>
        <taxon>Mycenaceae</taxon>
        <taxon>Mycena</taxon>
    </lineage>
</organism>
<protein>
    <submittedName>
        <fullName evidence="2">Uncharacterized protein</fullName>
    </submittedName>
</protein>
<keyword evidence="3" id="KW-1185">Reference proteome</keyword>
<name>A0AAD7FZA4_MYCRO</name>
<dbReference type="Proteomes" id="UP001221757">
    <property type="component" value="Unassembled WGS sequence"/>
</dbReference>
<reference evidence="2" key="1">
    <citation type="submission" date="2023-03" db="EMBL/GenBank/DDBJ databases">
        <title>Massive genome expansion in bonnet fungi (Mycena s.s.) driven by repeated elements and novel gene families across ecological guilds.</title>
        <authorList>
            <consortium name="Lawrence Berkeley National Laboratory"/>
            <person name="Harder C.B."/>
            <person name="Miyauchi S."/>
            <person name="Viragh M."/>
            <person name="Kuo A."/>
            <person name="Thoen E."/>
            <person name="Andreopoulos B."/>
            <person name="Lu D."/>
            <person name="Skrede I."/>
            <person name="Drula E."/>
            <person name="Henrissat B."/>
            <person name="Morin E."/>
            <person name="Kohler A."/>
            <person name="Barry K."/>
            <person name="LaButti K."/>
            <person name="Morin E."/>
            <person name="Salamov A."/>
            <person name="Lipzen A."/>
            <person name="Mereny Z."/>
            <person name="Hegedus B."/>
            <person name="Baldrian P."/>
            <person name="Stursova M."/>
            <person name="Weitz H."/>
            <person name="Taylor A."/>
            <person name="Grigoriev I.V."/>
            <person name="Nagy L.G."/>
            <person name="Martin F."/>
            <person name="Kauserud H."/>
        </authorList>
    </citation>
    <scope>NUCLEOTIDE SEQUENCE</scope>
    <source>
        <strain evidence="2">CBHHK067</strain>
    </source>
</reference>
<dbReference type="AlphaFoldDB" id="A0AAD7FZA4"/>
<gene>
    <name evidence="2" type="ORF">B0H17DRAFT_1148166</name>
</gene>
<feature type="compositionally biased region" description="Basic and acidic residues" evidence="1">
    <location>
        <begin position="165"/>
        <end position="178"/>
    </location>
</feature>
<sequence>MSVAQHTDGGPIHMNLDWVQGNWLPLKKLPEETFGPDVFAADLFYEPSATLSVPAPPINLTGAKTNRLLDIAQQRHEVQMAQATSTKHTIAFNADFGRFLREFAESGTLPDFNAPTWVTSPGWEQYRNGTFTQLDIIKAAGLMSTAPHNNVTLFTRAKLLSEPLEHGQEDKKARRETAEAYQQQPKAGSSKGSKQRREETGAEERSGKKLKKRSGQGKDGVEKKRKEKGKQKPREVEERNSDDLDDDSGSSSEDDP</sequence>
<feature type="compositionally biased region" description="Basic and acidic residues" evidence="1">
    <location>
        <begin position="219"/>
        <end position="242"/>
    </location>
</feature>
<feature type="compositionally biased region" description="Polar residues" evidence="1">
    <location>
        <begin position="180"/>
        <end position="192"/>
    </location>
</feature>
<proteinExistence type="predicted"/>
<accession>A0AAD7FZA4</accession>
<feature type="compositionally biased region" description="Acidic residues" evidence="1">
    <location>
        <begin position="243"/>
        <end position="256"/>
    </location>
</feature>
<evidence type="ECO:0000313" key="3">
    <source>
        <dbReference type="Proteomes" id="UP001221757"/>
    </source>
</evidence>
<feature type="region of interest" description="Disordered" evidence="1">
    <location>
        <begin position="165"/>
        <end position="256"/>
    </location>
</feature>
<evidence type="ECO:0000256" key="1">
    <source>
        <dbReference type="SAM" id="MobiDB-lite"/>
    </source>
</evidence>
<evidence type="ECO:0000313" key="2">
    <source>
        <dbReference type="EMBL" id="KAJ7646181.1"/>
    </source>
</evidence>
<feature type="compositionally biased region" description="Basic and acidic residues" evidence="1">
    <location>
        <begin position="195"/>
        <end position="207"/>
    </location>
</feature>
<dbReference type="EMBL" id="JARKIE010000386">
    <property type="protein sequence ID" value="KAJ7646181.1"/>
    <property type="molecule type" value="Genomic_DNA"/>
</dbReference>
<comment type="caution">
    <text evidence="2">The sequence shown here is derived from an EMBL/GenBank/DDBJ whole genome shotgun (WGS) entry which is preliminary data.</text>
</comment>